<evidence type="ECO:0000313" key="2">
    <source>
        <dbReference type="Proteomes" id="UP001054252"/>
    </source>
</evidence>
<proteinExistence type="predicted"/>
<dbReference type="EMBL" id="BPVZ01000152">
    <property type="protein sequence ID" value="GKV41681.1"/>
    <property type="molecule type" value="Genomic_DNA"/>
</dbReference>
<gene>
    <name evidence="1" type="ORF">SLEP1_g49180</name>
</gene>
<dbReference type="Proteomes" id="UP001054252">
    <property type="component" value="Unassembled WGS sequence"/>
</dbReference>
<sequence length="64" mass="6584">MHARLPFSDNVCLRGQDNVGDGPLHVVSRAAAAGATTITTAAVVPVVDSGCDDRGPPFFGIYSI</sequence>
<dbReference type="AlphaFoldDB" id="A0AAV5LYG8"/>
<comment type="caution">
    <text evidence="1">The sequence shown here is derived from an EMBL/GenBank/DDBJ whole genome shotgun (WGS) entry which is preliminary data.</text>
</comment>
<keyword evidence="2" id="KW-1185">Reference proteome</keyword>
<organism evidence="1 2">
    <name type="scientific">Rubroshorea leprosula</name>
    <dbReference type="NCBI Taxonomy" id="152421"/>
    <lineage>
        <taxon>Eukaryota</taxon>
        <taxon>Viridiplantae</taxon>
        <taxon>Streptophyta</taxon>
        <taxon>Embryophyta</taxon>
        <taxon>Tracheophyta</taxon>
        <taxon>Spermatophyta</taxon>
        <taxon>Magnoliopsida</taxon>
        <taxon>eudicotyledons</taxon>
        <taxon>Gunneridae</taxon>
        <taxon>Pentapetalae</taxon>
        <taxon>rosids</taxon>
        <taxon>malvids</taxon>
        <taxon>Malvales</taxon>
        <taxon>Dipterocarpaceae</taxon>
        <taxon>Rubroshorea</taxon>
    </lineage>
</organism>
<protein>
    <submittedName>
        <fullName evidence="1">Uncharacterized protein</fullName>
    </submittedName>
</protein>
<name>A0AAV5LYG8_9ROSI</name>
<evidence type="ECO:0000313" key="1">
    <source>
        <dbReference type="EMBL" id="GKV41681.1"/>
    </source>
</evidence>
<accession>A0AAV5LYG8</accession>
<reference evidence="1 2" key="1">
    <citation type="journal article" date="2021" name="Commun. Biol.">
        <title>The genome of Shorea leprosula (Dipterocarpaceae) highlights the ecological relevance of drought in aseasonal tropical rainforests.</title>
        <authorList>
            <person name="Ng K.K.S."/>
            <person name="Kobayashi M.J."/>
            <person name="Fawcett J.A."/>
            <person name="Hatakeyama M."/>
            <person name="Paape T."/>
            <person name="Ng C.H."/>
            <person name="Ang C.C."/>
            <person name="Tnah L.H."/>
            <person name="Lee C.T."/>
            <person name="Nishiyama T."/>
            <person name="Sese J."/>
            <person name="O'Brien M.J."/>
            <person name="Copetti D."/>
            <person name="Mohd Noor M.I."/>
            <person name="Ong R.C."/>
            <person name="Putra M."/>
            <person name="Sireger I.Z."/>
            <person name="Indrioko S."/>
            <person name="Kosugi Y."/>
            <person name="Izuno A."/>
            <person name="Isagi Y."/>
            <person name="Lee S.L."/>
            <person name="Shimizu K.K."/>
        </authorList>
    </citation>
    <scope>NUCLEOTIDE SEQUENCE [LARGE SCALE GENOMIC DNA]</scope>
    <source>
        <strain evidence="1">214</strain>
    </source>
</reference>